<dbReference type="PANTHER" id="PTHR12459">
    <property type="entry name" value="TRANSMEMBRANE PROTEIN 135-RELATED"/>
    <property type="match status" value="1"/>
</dbReference>
<gene>
    <name evidence="3" type="ORF">UV8b_07995</name>
</gene>
<keyword evidence="2" id="KW-0812">Transmembrane</keyword>
<evidence type="ECO:0000313" key="4">
    <source>
        <dbReference type="Proteomes" id="UP000027002"/>
    </source>
</evidence>
<dbReference type="KEGG" id="uvi:66068772"/>
<proteinExistence type="predicted"/>
<feature type="transmembrane region" description="Helical" evidence="2">
    <location>
        <begin position="413"/>
        <end position="434"/>
    </location>
</feature>
<dbReference type="EMBL" id="CP072759">
    <property type="protein sequence ID" value="QUC23754.1"/>
    <property type="molecule type" value="Genomic_DNA"/>
</dbReference>
<sequence>MAAPAAPPAAAPAPTPVDAVLRNALRYTISAREYATLHRYVLSRSRALRRAAPSPASVDKALQPRPRPHPRSPPPPDDYNARAVRHALRVFAATLAAVRGWEALARRLPGGRSSSSKGGGVAGVRLSASLSCILLLYRLLFRFLCRLRAHLLDPQVEPFRRRNPRTAAALTSRYAPAVGASLAGAALGVYPARQLRVSVAVYALFRALEFAWNAGEAAGAVWGVRNGRRRDRPWWFGSWMLQPFAFGQLLHAVAFDGDCFPDTYGSFIFRHSDGYLHPRPPGLSPRVAWPSSADVVRSLAQMARLNWPPYVSPTMFPGAGAGAPAAAALPAVAPLTAQAHPLIASLSCAALHPADPSCLRAYLAFWPASFPPLARALLALHAALAVLPPRLPALYHRPLAVARRAVARALRSAAFAAGAISTAWASLCLFQAVLPRRALATQRFFLGGFLAGLWAWVDRRHGRPVFLHSARASVDCLWKVGVKRRWWRAMRAGDVWLFVAALMVTGVVYERDARAVREAEWRKGLSWIRGEGWRDWSVDDDDDDDDDDGDGEDGEDGADGNDVKDE</sequence>
<keyword evidence="4" id="KW-1185">Reference proteome</keyword>
<accession>A0A8E5HY52</accession>
<dbReference type="GeneID" id="66068772"/>
<reference evidence="3" key="1">
    <citation type="submission" date="2020-03" db="EMBL/GenBank/DDBJ databases">
        <title>A mixture of massive structural variations and highly conserved coding sequences in Ustilaginoidea virens genome.</title>
        <authorList>
            <person name="Zhang K."/>
            <person name="Zhao Z."/>
            <person name="Zhang Z."/>
            <person name="Li Y."/>
            <person name="Hsiang T."/>
            <person name="Sun W."/>
        </authorList>
    </citation>
    <scope>NUCLEOTIDE SEQUENCE</scope>
    <source>
        <strain evidence="3">UV-8b</strain>
    </source>
</reference>
<keyword evidence="2" id="KW-0472">Membrane</keyword>
<dbReference type="AlphaFoldDB" id="A0A8E5HY52"/>
<evidence type="ECO:0000313" key="3">
    <source>
        <dbReference type="EMBL" id="QUC23754.1"/>
    </source>
</evidence>
<dbReference type="PANTHER" id="PTHR12459:SF19">
    <property type="entry name" value="TRANSMEMBRANE PROTEIN 135 N-TERMINAL DOMAIN-CONTAINING PROTEIN"/>
    <property type="match status" value="1"/>
</dbReference>
<dbReference type="Proteomes" id="UP000027002">
    <property type="component" value="Chromosome 7"/>
</dbReference>
<evidence type="ECO:0000256" key="2">
    <source>
        <dbReference type="SAM" id="Phobius"/>
    </source>
</evidence>
<protein>
    <submittedName>
        <fullName evidence="3">Uncharacterized protein</fullName>
    </submittedName>
</protein>
<feature type="region of interest" description="Disordered" evidence="1">
    <location>
        <begin position="51"/>
        <end position="80"/>
    </location>
</feature>
<dbReference type="OrthoDB" id="291792at2759"/>
<dbReference type="RefSeq" id="XP_043001427.1">
    <property type="nucleotide sequence ID" value="XM_043145492.1"/>
</dbReference>
<feature type="region of interest" description="Disordered" evidence="1">
    <location>
        <begin position="534"/>
        <end position="566"/>
    </location>
</feature>
<name>A0A8E5HY52_USTVR</name>
<dbReference type="InterPro" id="IPR026749">
    <property type="entry name" value="Tmem135"/>
</dbReference>
<feature type="transmembrane region" description="Helical" evidence="2">
    <location>
        <begin position="440"/>
        <end position="457"/>
    </location>
</feature>
<organism evidence="3 4">
    <name type="scientific">Ustilaginoidea virens</name>
    <name type="common">Rice false smut fungus</name>
    <name type="synonym">Villosiclava virens</name>
    <dbReference type="NCBI Taxonomy" id="1159556"/>
    <lineage>
        <taxon>Eukaryota</taxon>
        <taxon>Fungi</taxon>
        <taxon>Dikarya</taxon>
        <taxon>Ascomycota</taxon>
        <taxon>Pezizomycotina</taxon>
        <taxon>Sordariomycetes</taxon>
        <taxon>Hypocreomycetidae</taxon>
        <taxon>Hypocreales</taxon>
        <taxon>Clavicipitaceae</taxon>
        <taxon>Ustilaginoidea</taxon>
    </lineage>
</organism>
<feature type="transmembrane region" description="Helical" evidence="2">
    <location>
        <begin position="492"/>
        <end position="509"/>
    </location>
</feature>
<feature type="compositionally biased region" description="Acidic residues" evidence="1">
    <location>
        <begin position="538"/>
        <end position="560"/>
    </location>
</feature>
<evidence type="ECO:0000256" key="1">
    <source>
        <dbReference type="SAM" id="MobiDB-lite"/>
    </source>
</evidence>
<feature type="transmembrane region" description="Helical" evidence="2">
    <location>
        <begin position="122"/>
        <end position="141"/>
    </location>
</feature>
<keyword evidence="2" id="KW-1133">Transmembrane helix</keyword>